<evidence type="ECO:0000256" key="1">
    <source>
        <dbReference type="SAM" id="MobiDB-lite"/>
    </source>
</evidence>
<feature type="non-terminal residue" evidence="2">
    <location>
        <position position="91"/>
    </location>
</feature>
<protein>
    <recommendedName>
        <fullName evidence="4">CARMIL C-terminal domain-containing protein</fullName>
    </recommendedName>
</protein>
<organism evidence="2 3">
    <name type="scientific">Pristionchus entomophagus</name>
    <dbReference type="NCBI Taxonomy" id="358040"/>
    <lineage>
        <taxon>Eukaryota</taxon>
        <taxon>Metazoa</taxon>
        <taxon>Ecdysozoa</taxon>
        <taxon>Nematoda</taxon>
        <taxon>Chromadorea</taxon>
        <taxon>Rhabditida</taxon>
        <taxon>Rhabditina</taxon>
        <taxon>Diplogasteromorpha</taxon>
        <taxon>Diplogasteroidea</taxon>
        <taxon>Neodiplogasteridae</taxon>
        <taxon>Pristionchus</taxon>
    </lineage>
</organism>
<gene>
    <name evidence="2" type="ORF">PENTCL1PPCAC_20129</name>
</gene>
<comment type="caution">
    <text evidence="2">The sequence shown here is derived from an EMBL/GenBank/DDBJ whole genome shotgun (WGS) entry which is preliminary data.</text>
</comment>
<dbReference type="AlphaFoldDB" id="A0AAV5TUN0"/>
<name>A0AAV5TUN0_9BILA</name>
<reference evidence="2" key="1">
    <citation type="submission" date="2023-10" db="EMBL/GenBank/DDBJ databases">
        <title>Genome assembly of Pristionchus species.</title>
        <authorList>
            <person name="Yoshida K."/>
            <person name="Sommer R.J."/>
        </authorList>
    </citation>
    <scope>NUCLEOTIDE SEQUENCE</scope>
    <source>
        <strain evidence="2">RS0144</strain>
    </source>
</reference>
<evidence type="ECO:0000313" key="3">
    <source>
        <dbReference type="Proteomes" id="UP001432027"/>
    </source>
</evidence>
<evidence type="ECO:0008006" key="4">
    <source>
        <dbReference type="Google" id="ProtNLM"/>
    </source>
</evidence>
<proteinExistence type="predicted"/>
<dbReference type="EMBL" id="BTSX01000005">
    <property type="protein sequence ID" value="GMS97954.1"/>
    <property type="molecule type" value="Genomic_DNA"/>
</dbReference>
<feature type="compositionally biased region" description="Low complexity" evidence="1">
    <location>
        <begin position="77"/>
        <end position="91"/>
    </location>
</feature>
<feature type="compositionally biased region" description="Basic residues" evidence="1">
    <location>
        <begin position="27"/>
        <end position="37"/>
    </location>
</feature>
<feature type="non-terminal residue" evidence="2">
    <location>
        <position position="1"/>
    </location>
</feature>
<accession>A0AAV5TUN0</accession>
<evidence type="ECO:0000313" key="2">
    <source>
        <dbReference type="EMBL" id="GMS97954.1"/>
    </source>
</evidence>
<dbReference type="Proteomes" id="UP001432027">
    <property type="component" value="Unassembled WGS sequence"/>
</dbReference>
<keyword evidence="3" id="KW-1185">Reference proteome</keyword>
<feature type="region of interest" description="Disordered" evidence="1">
    <location>
        <begin position="27"/>
        <end position="91"/>
    </location>
</feature>
<sequence>EKRASLSALDPPLSPIAEEGALRKVSTFKRSHKKKMGRSLTVDTATLEGQRKEKPARPRNLSFDLPTDDSDPGVNTASSSSAASTCSDASF</sequence>